<dbReference type="InterPro" id="IPR004045">
    <property type="entry name" value="Glutathione_S-Trfase_N"/>
</dbReference>
<dbReference type="InterPro" id="IPR004046">
    <property type="entry name" value="GST_C"/>
</dbReference>
<dbReference type="PANTHER" id="PTHR43986">
    <property type="entry name" value="ELONGATION FACTOR 1-GAMMA"/>
    <property type="match status" value="1"/>
</dbReference>
<dbReference type="InterPro" id="IPR050802">
    <property type="entry name" value="EF-GSTs"/>
</dbReference>
<dbReference type="Gene3D" id="3.40.30.10">
    <property type="entry name" value="Glutaredoxin"/>
    <property type="match status" value="1"/>
</dbReference>
<dbReference type="Proteomes" id="UP000053558">
    <property type="component" value="Unassembled WGS sequence"/>
</dbReference>
<dbReference type="AlphaFoldDB" id="A0A5M3MCD5"/>
<evidence type="ECO:0000313" key="4">
    <source>
        <dbReference type="Proteomes" id="UP000053558"/>
    </source>
</evidence>
<dbReference type="OrthoDB" id="249703at2759"/>
<feature type="domain" description="GST N-terminal" evidence="1">
    <location>
        <begin position="3"/>
        <end position="84"/>
    </location>
</feature>
<comment type="caution">
    <text evidence="3">The sequence shown here is derived from an EMBL/GenBank/DDBJ whole genome shotgun (WGS) entry which is preliminary data.</text>
</comment>
<dbReference type="OMA" id="MAPIGTF"/>
<keyword evidence="4" id="KW-1185">Reference proteome</keyword>
<feature type="domain" description="GST C-terminal" evidence="2">
    <location>
        <begin position="89"/>
        <end position="223"/>
    </location>
</feature>
<keyword evidence="3" id="KW-0808">Transferase</keyword>
<gene>
    <name evidence="3" type="ORF">CONPUDRAFT_63896</name>
</gene>
<dbReference type="RefSeq" id="XP_007772904.1">
    <property type="nucleotide sequence ID" value="XM_007774714.1"/>
</dbReference>
<dbReference type="KEGG" id="cput:CONPUDRAFT_63896"/>
<dbReference type="GO" id="GO:0006414">
    <property type="term" value="P:translational elongation"/>
    <property type="evidence" value="ECO:0007669"/>
    <property type="project" value="TreeGrafter"/>
</dbReference>
<dbReference type="PROSITE" id="PS50404">
    <property type="entry name" value="GST_NTER"/>
    <property type="match status" value="1"/>
</dbReference>
<dbReference type="Pfam" id="PF14497">
    <property type="entry name" value="GST_C_3"/>
    <property type="match status" value="1"/>
</dbReference>
<dbReference type="GO" id="GO:0016740">
    <property type="term" value="F:transferase activity"/>
    <property type="evidence" value="ECO:0007669"/>
    <property type="project" value="UniProtKB-KW"/>
</dbReference>
<evidence type="ECO:0000313" key="3">
    <source>
        <dbReference type="EMBL" id="EIW76564.1"/>
    </source>
</evidence>
<dbReference type="EMBL" id="JH711585">
    <property type="protein sequence ID" value="EIW76564.1"/>
    <property type="molecule type" value="Genomic_DNA"/>
</dbReference>
<dbReference type="SUPFAM" id="SSF52833">
    <property type="entry name" value="Thioredoxin-like"/>
    <property type="match status" value="1"/>
</dbReference>
<dbReference type="PANTHER" id="PTHR43986:SF1">
    <property type="entry name" value="ELONGATION FACTOR 1-GAMMA"/>
    <property type="match status" value="1"/>
</dbReference>
<dbReference type="GeneID" id="19208322"/>
<dbReference type="SFLD" id="SFLDG00358">
    <property type="entry name" value="Main_(cytGST)"/>
    <property type="match status" value="1"/>
</dbReference>
<proteinExistence type="predicted"/>
<dbReference type="SUPFAM" id="SSF47616">
    <property type="entry name" value="GST C-terminal domain-like"/>
    <property type="match status" value="1"/>
</dbReference>
<dbReference type="PROSITE" id="PS50405">
    <property type="entry name" value="GST_CTER"/>
    <property type="match status" value="1"/>
</dbReference>
<reference evidence="4" key="1">
    <citation type="journal article" date="2012" name="Science">
        <title>The Paleozoic origin of enzymatic lignin decomposition reconstructed from 31 fungal genomes.</title>
        <authorList>
            <person name="Floudas D."/>
            <person name="Binder M."/>
            <person name="Riley R."/>
            <person name="Barry K."/>
            <person name="Blanchette R.A."/>
            <person name="Henrissat B."/>
            <person name="Martinez A.T."/>
            <person name="Otillar R."/>
            <person name="Spatafora J.W."/>
            <person name="Yadav J.S."/>
            <person name="Aerts A."/>
            <person name="Benoit I."/>
            <person name="Boyd A."/>
            <person name="Carlson A."/>
            <person name="Copeland A."/>
            <person name="Coutinho P.M."/>
            <person name="de Vries R.P."/>
            <person name="Ferreira P."/>
            <person name="Findley K."/>
            <person name="Foster B."/>
            <person name="Gaskell J."/>
            <person name="Glotzer D."/>
            <person name="Gorecki P."/>
            <person name="Heitman J."/>
            <person name="Hesse C."/>
            <person name="Hori C."/>
            <person name="Igarashi K."/>
            <person name="Jurgens J.A."/>
            <person name="Kallen N."/>
            <person name="Kersten P."/>
            <person name="Kohler A."/>
            <person name="Kuees U."/>
            <person name="Kumar T.K.A."/>
            <person name="Kuo A."/>
            <person name="LaButti K."/>
            <person name="Larrondo L.F."/>
            <person name="Lindquist E."/>
            <person name="Ling A."/>
            <person name="Lombard V."/>
            <person name="Lucas S."/>
            <person name="Lundell T."/>
            <person name="Martin R."/>
            <person name="McLaughlin D.J."/>
            <person name="Morgenstern I."/>
            <person name="Morin E."/>
            <person name="Murat C."/>
            <person name="Nagy L.G."/>
            <person name="Nolan M."/>
            <person name="Ohm R.A."/>
            <person name="Patyshakuliyeva A."/>
            <person name="Rokas A."/>
            <person name="Ruiz-Duenas F.J."/>
            <person name="Sabat G."/>
            <person name="Salamov A."/>
            <person name="Samejima M."/>
            <person name="Schmutz J."/>
            <person name="Slot J.C."/>
            <person name="St John F."/>
            <person name="Stenlid J."/>
            <person name="Sun H."/>
            <person name="Sun S."/>
            <person name="Syed K."/>
            <person name="Tsang A."/>
            <person name="Wiebenga A."/>
            <person name="Young D."/>
            <person name="Pisabarro A."/>
            <person name="Eastwood D.C."/>
            <person name="Martin F."/>
            <person name="Cullen D."/>
            <person name="Grigoriev I.V."/>
            <person name="Hibbett D.S."/>
        </authorList>
    </citation>
    <scope>NUCLEOTIDE SEQUENCE [LARGE SCALE GENOMIC DNA]</scope>
    <source>
        <strain evidence="4">RWD-64-598 SS2</strain>
    </source>
</reference>
<evidence type="ECO:0000259" key="2">
    <source>
        <dbReference type="PROSITE" id="PS50405"/>
    </source>
</evidence>
<evidence type="ECO:0000259" key="1">
    <source>
        <dbReference type="PROSITE" id="PS50404"/>
    </source>
</evidence>
<dbReference type="InterPro" id="IPR036249">
    <property type="entry name" value="Thioredoxin-like_sf"/>
</dbReference>
<accession>A0A5M3MCD5</accession>
<sequence>MAPIGTFYGAPTQRQSVIVRSVAAITGQELIIPEFKMGVTNKAPEFLARFPAGKIPAFEDSDGFLLTEGATIAHYLASLKPESGLIGRDVKEEAAIGQWVHFAETDIQPNIETIYYFIVGYASGYSPEFSQWLYNRAIIALNQVEKYLSDGGREYLVGGRLTVADLTVAAVVQFALRVILGKAEREALPRTIAHLERIVGDARLKGEFPPQEYLEVRLDGSPLKKD</sequence>
<dbReference type="GO" id="GO:0005737">
    <property type="term" value="C:cytoplasm"/>
    <property type="evidence" value="ECO:0007669"/>
    <property type="project" value="TreeGrafter"/>
</dbReference>
<dbReference type="InterPro" id="IPR010987">
    <property type="entry name" value="Glutathione-S-Trfase_C-like"/>
</dbReference>
<dbReference type="SFLD" id="SFLDS00019">
    <property type="entry name" value="Glutathione_Transferase_(cytos"/>
    <property type="match status" value="1"/>
</dbReference>
<dbReference type="Gene3D" id="1.20.1050.10">
    <property type="match status" value="1"/>
</dbReference>
<dbReference type="Pfam" id="PF02798">
    <property type="entry name" value="GST_N"/>
    <property type="match status" value="1"/>
</dbReference>
<name>A0A5M3MCD5_CONPW</name>
<dbReference type="CDD" id="cd03044">
    <property type="entry name" value="GST_N_EF1Bgamma"/>
    <property type="match status" value="1"/>
</dbReference>
<protein>
    <submittedName>
        <fullName evidence="3">Glutathione S-transferase C-terminal-like protein</fullName>
    </submittedName>
</protein>
<dbReference type="InterPro" id="IPR036282">
    <property type="entry name" value="Glutathione-S-Trfase_C_sf"/>
</dbReference>
<dbReference type="GO" id="GO:0005634">
    <property type="term" value="C:nucleus"/>
    <property type="evidence" value="ECO:0007669"/>
    <property type="project" value="TreeGrafter"/>
</dbReference>
<dbReference type="InterPro" id="IPR040079">
    <property type="entry name" value="Glutathione_S-Trfase"/>
</dbReference>
<organism evidence="3 4">
    <name type="scientific">Coniophora puteana (strain RWD-64-598)</name>
    <name type="common">Brown rot fungus</name>
    <dbReference type="NCBI Taxonomy" id="741705"/>
    <lineage>
        <taxon>Eukaryota</taxon>
        <taxon>Fungi</taxon>
        <taxon>Dikarya</taxon>
        <taxon>Basidiomycota</taxon>
        <taxon>Agaricomycotina</taxon>
        <taxon>Agaricomycetes</taxon>
        <taxon>Agaricomycetidae</taxon>
        <taxon>Boletales</taxon>
        <taxon>Coniophorineae</taxon>
        <taxon>Coniophoraceae</taxon>
        <taxon>Coniophora</taxon>
    </lineage>
</organism>